<reference evidence="3 4" key="1">
    <citation type="submission" date="2012-08" db="EMBL/GenBank/DDBJ databases">
        <title>Oryza genome evolution.</title>
        <authorList>
            <person name="Wing R.A."/>
        </authorList>
    </citation>
    <scope>NUCLEOTIDE SEQUENCE</scope>
</reference>
<evidence type="ECO:0008006" key="5">
    <source>
        <dbReference type="Google" id="ProtNLM"/>
    </source>
</evidence>
<sequence>MFEEAKEVKKITMANAAAKNKGVALKAKSKKKKLVEEDDDENDDEEEDKEDGNVSYCLMAKTRKVMLPSNPPSSDDESSGTSSSDDEDMFKGFSKKAMLHVSKLMKALKAKEKTLKRQEDLLILEKEKCLALESQLELEKEKVASLTMHPFPRMTMLL</sequence>
<proteinExistence type="predicted"/>
<organism evidence="3 4">
    <name type="scientific">Leersia perrieri</name>
    <dbReference type="NCBI Taxonomy" id="77586"/>
    <lineage>
        <taxon>Eukaryota</taxon>
        <taxon>Viridiplantae</taxon>
        <taxon>Streptophyta</taxon>
        <taxon>Embryophyta</taxon>
        <taxon>Tracheophyta</taxon>
        <taxon>Spermatophyta</taxon>
        <taxon>Magnoliopsida</taxon>
        <taxon>Liliopsida</taxon>
        <taxon>Poales</taxon>
        <taxon>Poaceae</taxon>
        <taxon>BOP clade</taxon>
        <taxon>Oryzoideae</taxon>
        <taxon>Oryzeae</taxon>
        <taxon>Oryzinae</taxon>
        <taxon>Leersia</taxon>
    </lineage>
</organism>
<feature type="coiled-coil region" evidence="1">
    <location>
        <begin position="101"/>
        <end position="128"/>
    </location>
</feature>
<dbReference type="HOGENOM" id="CLU_1671849_0_0_1"/>
<evidence type="ECO:0000256" key="1">
    <source>
        <dbReference type="SAM" id="Coils"/>
    </source>
</evidence>
<dbReference type="AlphaFoldDB" id="A0A0D9XQW8"/>
<feature type="compositionally biased region" description="Acidic residues" evidence="2">
    <location>
        <begin position="36"/>
        <end position="50"/>
    </location>
</feature>
<protein>
    <recommendedName>
        <fullName evidence="5">No apical meristem-associated C-terminal domain-containing protein</fullName>
    </recommendedName>
</protein>
<dbReference type="EnsemblPlants" id="LPERR11G07540.1">
    <property type="protein sequence ID" value="LPERR11G07540.1"/>
    <property type="gene ID" value="LPERR11G07540"/>
</dbReference>
<accession>A0A0D9XQW8</accession>
<dbReference type="Proteomes" id="UP000032180">
    <property type="component" value="Chromosome 11"/>
</dbReference>
<feature type="compositionally biased region" description="Acidic residues" evidence="2">
    <location>
        <begin position="74"/>
        <end position="88"/>
    </location>
</feature>
<evidence type="ECO:0000313" key="3">
    <source>
        <dbReference type="EnsemblPlants" id="LPERR11G07540.1"/>
    </source>
</evidence>
<reference evidence="4" key="2">
    <citation type="submission" date="2013-12" db="EMBL/GenBank/DDBJ databases">
        <authorList>
            <person name="Yu Y."/>
            <person name="Lee S."/>
            <person name="de Baynast K."/>
            <person name="Wissotski M."/>
            <person name="Liu L."/>
            <person name="Talag J."/>
            <person name="Goicoechea J."/>
            <person name="Angelova A."/>
            <person name="Jetty R."/>
            <person name="Kudrna D."/>
            <person name="Golser W."/>
            <person name="Rivera L."/>
            <person name="Zhang J."/>
            <person name="Wing R."/>
        </authorList>
    </citation>
    <scope>NUCLEOTIDE SEQUENCE</scope>
</reference>
<keyword evidence="4" id="KW-1185">Reference proteome</keyword>
<evidence type="ECO:0000313" key="4">
    <source>
        <dbReference type="Proteomes" id="UP000032180"/>
    </source>
</evidence>
<dbReference type="Gramene" id="LPERR11G07540.1">
    <property type="protein sequence ID" value="LPERR11G07540.1"/>
    <property type="gene ID" value="LPERR11G07540"/>
</dbReference>
<feature type="region of interest" description="Disordered" evidence="2">
    <location>
        <begin position="20"/>
        <end position="89"/>
    </location>
</feature>
<reference evidence="3" key="3">
    <citation type="submission" date="2015-04" db="UniProtKB">
        <authorList>
            <consortium name="EnsemblPlants"/>
        </authorList>
    </citation>
    <scope>IDENTIFICATION</scope>
</reference>
<evidence type="ECO:0000256" key="2">
    <source>
        <dbReference type="SAM" id="MobiDB-lite"/>
    </source>
</evidence>
<keyword evidence="1" id="KW-0175">Coiled coil</keyword>
<name>A0A0D9XQW8_9ORYZ</name>